<dbReference type="Proteomes" id="UP000680865">
    <property type="component" value="Unassembled WGS sequence"/>
</dbReference>
<keyword evidence="3" id="KW-1185">Reference proteome</keyword>
<feature type="compositionally biased region" description="Pro residues" evidence="1">
    <location>
        <begin position="50"/>
        <end position="59"/>
    </location>
</feature>
<accession>A0A919SYT2</accession>
<evidence type="ECO:0000256" key="1">
    <source>
        <dbReference type="SAM" id="MobiDB-lite"/>
    </source>
</evidence>
<gene>
    <name evidence="2" type="ORF">Aco04nite_69470</name>
</gene>
<comment type="caution">
    <text evidence="2">The sequence shown here is derived from an EMBL/GenBank/DDBJ whole genome shotgun (WGS) entry which is preliminary data.</text>
</comment>
<feature type="compositionally biased region" description="Low complexity" evidence="1">
    <location>
        <begin position="8"/>
        <end position="26"/>
    </location>
</feature>
<proteinExistence type="predicted"/>
<name>A0A919SYT2_9ACTN</name>
<dbReference type="EMBL" id="BOQP01000041">
    <property type="protein sequence ID" value="GIM80194.1"/>
    <property type="molecule type" value="Genomic_DNA"/>
</dbReference>
<feature type="region of interest" description="Disordered" evidence="1">
    <location>
        <begin position="1"/>
        <end position="141"/>
    </location>
</feature>
<protein>
    <submittedName>
        <fullName evidence="2">Uncharacterized protein</fullName>
    </submittedName>
</protein>
<feature type="compositionally biased region" description="Low complexity" evidence="1">
    <location>
        <begin position="90"/>
        <end position="100"/>
    </location>
</feature>
<evidence type="ECO:0000313" key="3">
    <source>
        <dbReference type="Proteomes" id="UP000680865"/>
    </source>
</evidence>
<evidence type="ECO:0000313" key="2">
    <source>
        <dbReference type="EMBL" id="GIM80194.1"/>
    </source>
</evidence>
<organism evidence="2 3">
    <name type="scientific">Winogradskya consettensis</name>
    <dbReference type="NCBI Taxonomy" id="113560"/>
    <lineage>
        <taxon>Bacteria</taxon>
        <taxon>Bacillati</taxon>
        <taxon>Actinomycetota</taxon>
        <taxon>Actinomycetes</taxon>
        <taxon>Micromonosporales</taxon>
        <taxon>Micromonosporaceae</taxon>
        <taxon>Winogradskya</taxon>
    </lineage>
</organism>
<feature type="compositionally biased region" description="Polar residues" evidence="1">
    <location>
        <begin position="27"/>
        <end position="36"/>
    </location>
</feature>
<reference evidence="2" key="1">
    <citation type="submission" date="2021-03" db="EMBL/GenBank/DDBJ databases">
        <title>Whole genome shotgun sequence of Actinoplanes consettensis NBRC 14913.</title>
        <authorList>
            <person name="Komaki H."/>
            <person name="Tamura T."/>
        </authorList>
    </citation>
    <scope>NUCLEOTIDE SEQUENCE</scope>
    <source>
        <strain evidence="2">NBRC 14913</strain>
    </source>
</reference>
<dbReference type="AlphaFoldDB" id="A0A919SYT2"/>
<sequence>MSSICPASPLSTSIRSNSSSPNRQNSCADPNYTNVLCSPHPEPQVILPPLTTPPRPIPPRGDLIHPPIGVSHPHLSSCGVRPKAPVRANSRSPRPSGTPRSPDRNSVALRGSRCHHVTMSGGPQEPQPEQSERWPQPISAGHWTDTDGVRWHLRGRRIDQPGPPLRRLLKRPGLRVLHAYGPDPLEVTGSSRDALLERVHRFFAGEAPPHSAFWLAEFRNDDHQAMLIIEEGC</sequence>